<sequence>MAFYEQKAPDATFRFPHGFDAFRNASDTAKFDAIAQATGCKLIPEAVHGAMGVKIYGTRDQFADAIGQLRAWSLARDKAINRKTSAFPHIGPYNAIKDDTALRKAKSAERRKRFCADPEAIDRKKFNHAIVLEYKRCEWMDNDKILGAFMEALDPIRMHHKCHIIYMKALPIPDLENGDKDGCRIGQGFFLCGKKKELMEQAVERLKNLDKQITGHQIEAPEFFLVKPVAFPLDYNAHAIQRKAYQANSDIDEKNFQTMHLKNVSGSKPHFLSTQEADIRSVAELDVGAILMGNRHTTSLNIQYIDMWLTAMLERLHCWQGYLEMRVSVGTCAFKKFPTAREFSLHEFEEMVEDRNSDADSDGLEAFMTTELGDYQTESVLLKRFLGAGLGAGHSLICVDHLPGRAVYPQCTAIFNMKSPWNSTEILRLKAVFKENGFGDFLLNTHQWEILEGDKNHAKQMVDIKLVDLNHSRSSNAISVVAGTFVTDSQKAKLPGWSLYERFLKKISVIPENTKSSVKDRPIFDFEENNGKGGIYLLSLEQRKSYMFEISKGPGRGYHAELFSFQTPDLRKKTHFPQSTRFPQKEQRWGVQLWHPSWDTLFYDHRYLDIGMQADWEPAEWQFFPPASEHINDWQDVQGMEFEVGSGYKNMLDAVRVVEMVIHGKKEPVPVPVLPAANKKEFSKDLTVFNQHPNNNGARFPIPDKTLVHGSPDTEQDHVLETVIRNEEAPIPETGKNKKQHGKGLKMFNRRLNGNGARFSMPDKTPVVRDGPDAQGEEDLIGVEKKTQRREQSRYQAPAVTAAQSTLTGNALDLVGLEVIPVDKEKLTGAARDLAGLFM</sequence>
<protein>
    <recommendedName>
        <fullName evidence="2">DUF7905 domain-containing protein</fullName>
    </recommendedName>
</protein>
<dbReference type="Proteomes" id="UP000490939">
    <property type="component" value="Unassembled WGS sequence"/>
</dbReference>
<keyword evidence="4" id="KW-1185">Reference proteome</keyword>
<feature type="domain" description="DUF7905" evidence="2">
    <location>
        <begin position="295"/>
        <end position="629"/>
    </location>
</feature>
<feature type="coiled-coil region" evidence="1">
    <location>
        <begin position="192"/>
        <end position="219"/>
    </location>
</feature>
<dbReference type="InterPro" id="IPR057227">
    <property type="entry name" value="DUF7905"/>
</dbReference>
<dbReference type="Pfam" id="PF25482">
    <property type="entry name" value="DUF7905"/>
    <property type="match status" value="1"/>
</dbReference>
<evidence type="ECO:0000313" key="3">
    <source>
        <dbReference type="EMBL" id="KAE9987916.1"/>
    </source>
</evidence>
<organism evidence="3 4">
    <name type="scientific">Venturia inaequalis</name>
    <name type="common">Apple scab fungus</name>
    <dbReference type="NCBI Taxonomy" id="5025"/>
    <lineage>
        <taxon>Eukaryota</taxon>
        <taxon>Fungi</taxon>
        <taxon>Dikarya</taxon>
        <taxon>Ascomycota</taxon>
        <taxon>Pezizomycotina</taxon>
        <taxon>Dothideomycetes</taxon>
        <taxon>Pleosporomycetidae</taxon>
        <taxon>Venturiales</taxon>
        <taxon>Venturiaceae</taxon>
        <taxon>Venturia</taxon>
    </lineage>
</organism>
<reference evidence="3 4" key="1">
    <citation type="submission" date="2019-07" db="EMBL/GenBank/DDBJ databases">
        <title>Venturia inaequalis Genome Resource.</title>
        <authorList>
            <person name="Lichtner F.J."/>
        </authorList>
    </citation>
    <scope>NUCLEOTIDE SEQUENCE [LARGE SCALE GENOMIC DNA]</scope>
    <source>
        <strain evidence="3 4">DMI_063113</strain>
    </source>
</reference>
<accession>A0A8H3VG87</accession>
<evidence type="ECO:0000259" key="2">
    <source>
        <dbReference type="Pfam" id="PF25482"/>
    </source>
</evidence>
<gene>
    <name evidence="3" type="ORF">EG327_003602</name>
</gene>
<dbReference type="EMBL" id="WNWR01000224">
    <property type="protein sequence ID" value="KAE9987916.1"/>
    <property type="molecule type" value="Genomic_DNA"/>
</dbReference>
<name>A0A8H3VG87_VENIN</name>
<proteinExistence type="predicted"/>
<comment type="caution">
    <text evidence="3">The sequence shown here is derived from an EMBL/GenBank/DDBJ whole genome shotgun (WGS) entry which is preliminary data.</text>
</comment>
<dbReference type="AlphaFoldDB" id="A0A8H3VG87"/>
<keyword evidence="1" id="KW-0175">Coiled coil</keyword>
<evidence type="ECO:0000313" key="4">
    <source>
        <dbReference type="Proteomes" id="UP000490939"/>
    </source>
</evidence>
<evidence type="ECO:0000256" key="1">
    <source>
        <dbReference type="SAM" id="Coils"/>
    </source>
</evidence>